<name>A0A8H7RSG5_9FUNG</name>
<feature type="compositionally biased region" description="Pro residues" evidence="1">
    <location>
        <begin position="781"/>
        <end position="795"/>
    </location>
</feature>
<gene>
    <name evidence="2" type="ORF">INT45_003290</name>
</gene>
<evidence type="ECO:0000256" key="1">
    <source>
        <dbReference type="SAM" id="MobiDB-lite"/>
    </source>
</evidence>
<dbReference type="GO" id="GO:0003677">
    <property type="term" value="F:DNA binding"/>
    <property type="evidence" value="ECO:0007669"/>
    <property type="project" value="InterPro"/>
</dbReference>
<dbReference type="Proteomes" id="UP000646827">
    <property type="component" value="Unassembled WGS sequence"/>
</dbReference>
<proteinExistence type="predicted"/>
<protein>
    <recommendedName>
        <fullName evidence="4">MULE transposase domain-containing protein</fullName>
    </recommendedName>
</protein>
<accession>A0A8H7RSG5</accession>
<dbReference type="OrthoDB" id="2449454at2759"/>
<feature type="compositionally biased region" description="Polar residues" evidence="1">
    <location>
        <begin position="1"/>
        <end position="15"/>
    </location>
</feature>
<comment type="caution">
    <text evidence="2">The sequence shown here is derived from an EMBL/GenBank/DDBJ whole genome shotgun (WGS) entry which is preliminary data.</text>
</comment>
<evidence type="ECO:0000313" key="3">
    <source>
        <dbReference type="Proteomes" id="UP000646827"/>
    </source>
</evidence>
<dbReference type="EMBL" id="JAEPRB010000477">
    <property type="protein sequence ID" value="KAG2215875.1"/>
    <property type="molecule type" value="Genomic_DNA"/>
</dbReference>
<dbReference type="InterPro" id="IPR038279">
    <property type="entry name" value="Ndc10_dom2_sf"/>
</dbReference>
<sequence>MNPQHSINEINTTPTVPADTRPTKRARGRPKKTNQQDLNSITNITNASMALNSHANVSVTNANSLRDLSELDTALEVLSRKVRPSTALAYRQPIAHWKNFCDENMHRFNTDPEYPYTVGPPELVIAFFKEFVFKRTYTKYVAIVTEAAPFSRDGKAKMLIVPLSYESVNQYKKALMFLHEFQSTQRSIEWPSPKRTKNLIDIIKEYERSLVYDQVQTNADRAAHCVIRDSYKSGQLIKILKSLWTANSKSGLREMFSISARHHMLLRDQDLRNLNFADCFCTIIPKKQHRGTQQVVGLVFCLDKGKTLKEGEVKFACAIRHENVFRCPVGAFAFLMFSLLQDNGEFLNEDRWHNWKVLRGRDDPEKSLSGTQQYKTAKNAFAEHDVFTTRVTHGGRHAGAIEAEALGIPLSLSGTQQYKTAKNAFAEHDVFTTRVTHGGRHAGAIEAEALGIPFDLIKRGGGWKDRLGRLETHYLGKLPSQFARGMAGFWDKAFHLPRNNASPSLELQRMIFPWIEDYFGSENEAWKIICEKEMREVDENEDDGISDNDDDENNNVEFVEENGRMVQGNGQRVRKTHATIQRSTDTAKRGFLRLLVRCRRVILQDAAVYLYFKKENSVVSSKLPDDPKYNPFISTNFKEFQEEVVNAINRPSVNRLQEYEGLVPNIVDSQIEVSNRLSEINYKLTRDQQKNNDRLNTIENSLNKNHQDSSRIESILLGLSQQLQQVSYNQQILLTNQQALNSQVQLLMASNISNNTNINESDQAQSSFSSGFIPSSFQPLPTLPIPPQSLLPQPLPLRSRPAPTPPLPSRLALPSPTPTSHSNSHPQVAIQPIASSASSIGSTSNSSTSKGKKRGSTYTITVLKKHDQLTSRKEKISQGQEVIVLDNSSDDDSHDRNVDINKNNGQHRSKRQRKAKIVWKIRYACHHKARKQVVTDSNEDDEYDEDGIKRRPIQKRSKHIGCKANLMVYCYEENEEKVYFQYVNEHTLHTPGSIEDVQFLPKSNVLHEQILEELRKGYNVCDVRQYLQREYNVYPNTTRDAHINTIDVYNIFVKYHQELCSRHANDFKSIGKRLVELKQSGYHVWIDTLEGQEPQQRLSSNDFSRHANDFKSIGKRLVELKQSGYHVWIDTLEGQEPQQRLSSNDFTFGFAAPWQVNYFSQAQFISLDATHDVSKYKDGVLYTMVIHDSVAGRGVPITYLFTNDLSSRPLLGWFHSLSSIGLNPQRFTIDCSLPEDNAIIQVWLSCSIQHCIWHVMCAWMQNVQSKVHGSIGHTPAQAKAHIRPHLGE</sequence>
<evidence type="ECO:0008006" key="4">
    <source>
        <dbReference type="Google" id="ProtNLM"/>
    </source>
</evidence>
<feature type="compositionally biased region" description="Basic and acidic residues" evidence="1">
    <location>
        <begin position="864"/>
        <end position="876"/>
    </location>
</feature>
<feature type="compositionally biased region" description="Low complexity" evidence="1">
    <location>
        <begin position="809"/>
        <end position="849"/>
    </location>
</feature>
<keyword evidence="3" id="KW-1185">Reference proteome</keyword>
<dbReference type="Gene3D" id="1.10.443.20">
    <property type="entry name" value="Centromere DNA-binding protein complex CBF3 subunit, domain 2"/>
    <property type="match status" value="2"/>
</dbReference>
<feature type="region of interest" description="Disordered" evidence="1">
    <location>
        <begin position="1"/>
        <end position="41"/>
    </location>
</feature>
<feature type="compositionally biased region" description="Basic residues" evidence="1">
    <location>
        <begin position="23"/>
        <end position="32"/>
    </location>
</feature>
<evidence type="ECO:0000313" key="2">
    <source>
        <dbReference type="EMBL" id="KAG2215875.1"/>
    </source>
</evidence>
<reference evidence="2 3" key="1">
    <citation type="submission" date="2020-12" db="EMBL/GenBank/DDBJ databases">
        <title>Metabolic potential, ecology and presence of endohyphal bacteria is reflected in genomic diversity of Mucoromycotina.</title>
        <authorList>
            <person name="Muszewska A."/>
            <person name="Okrasinska A."/>
            <person name="Steczkiewicz K."/>
            <person name="Drgas O."/>
            <person name="Orlowska M."/>
            <person name="Perlinska-Lenart U."/>
            <person name="Aleksandrzak-Piekarczyk T."/>
            <person name="Szatraj K."/>
            <person name="Zielenkiewicz U."/>
            <person name="Pilsyk S."/>
            <person name="Malc E."/>
            <person name="Mieczkowski P."/>
            <person name="Kruszewska J.S."/>
            <person name="Biernat P."/>
            <person name="Pawlowska J."/>
        </authorList>
    </citation>
    <scope>NUCLEOTIDE SEQUENCE [LARGE SCALE GENOMIC DNA]</scope>
    <source>
        <strain evidence="2 3">CBS 142.35</strain>
    </source>
</reference>
<feature type="region of interest" description="Disordered" evidence="1">
    <location>
        <begin position="779"/>
        <end position="913"/>
    </location>
</feature>
<organism evidence="2 3">
    <name type="scientific">Circinella minor</name>
    <dbReference type="NCBI Taxonomy" id="1195481"/>
    <lineage>
        <taxon>Eukaryota</taxon>
        <taxon>Fungi</taxon>
        <taxon>Fungi incertae sedis</taxon>
        <taxon>Mucoromycota</taxon>
        <taxon>Mucoromycotina</taxon>
        <taxon>Mucoromycetes</taxon>
        <taxon>Mucorales</taxon>
        <taxon>Lichtheimiaceae</taxon>
        <taxon>Circinella</taxon>
    </lineage>
</organism>